<gene>
    <name evidence="2" type="ORF">HP438_11795</name>
</gene>
<name>A0A7Y6B737_9SPHN</name>
<reference evidence="2 3" key="1">
    <citation type="submission" date="2020-05" db="EMBL/GenBank/DDBJ databases">
        <title>Genome Sequencing of Type Strains.</title>
        <authorList>
            <person name="Lemaire J.F."/>
            <person name="Inderbitzin P."/>
            <person name="Gregorio O.A."/>
            <person name="Collins S.B."/>
            <person name="Wespe N."/>
            <person name="Knight-Connoni V."/>
        </authorList>
    </citation>
    <scope>NUCLEOTIDE SEQUENCE [LARGE SCALE GENOMIC DNA]</scope>
    <source>
        <strain evidence="2 3">DSM 100049</strain>
    </source>
</reference>
<evidence type="ECO:0000256" key="1">
    <source>
        <dbReference type="SAM" id="MobiDB-lite"/>
    </source>
</evidence>
<dbReference type="Proteomes" id="UP000536441">
    <property type="component" value="Unassembled WGS sequence"/>
</dbReference>
<dbReference type="RefSeq" id="WP_175312237.1">
    <property type="nucleotide sequence ID" value="NZ_CBCRYR010000001.1"/>
</dbReference>
<evidence type="ECO:0000313" key="3">
    <source>
        <dbReference type="Proteomes" id="UP000536441"/>
    </source>
</evidence>
<accession>A0A7Y6B737</accession>
<dbReference type="EMBL" id="JABMCH010000064">
    <property type="protein sequence ID" value="NUU47657.1"/>
    <property type="molecule type" value="Genomic_DNA"/>
</dbReference>
<organism evidence="2 3">
    <name type="scientific">Sphingomonas zeae</name>
    <dbReference type="NCBI Taxonomy" id="1646122"/>
    <lineage>
        <taxon>Bacteria</taxon>
        <taxon>Pseudomonadati</taxon>
        <taxon>Pseudomonadota</taxon>
        <taxon>Alphaproteobacteria</taxon>
        <taxon>Sphingomonadales</taxon>
        <taxon>Sphingomonadaceae</taxon>
        <taxon>Sphingomonas</taxon>
    </lineage>
</organism>
<keyword evidence="3" id="KW-1185">Reference proteome</keyword>
<dbReference type="AlphaFoldDB" id="A0A7Y6B737"/>
<proteinExistence type="predicted"/>
<feature type="compositionally biased region" description="Polar residues" evidence="1">
    <location>
        <begin position="104"/>
        <end position="126"/>
    </location>
</feature>
<comment type="caution">
    <text evidence="2">The sequence shown here is derived from an EMBL/GenBank/DDBJ whole genome shotgun (WGS) entry which is preliminary data.</text>
</comment>
<feature type="compositionally biased region" description="Basic residues" evidence="1">
    <location>
        <begin position="130"/>
        <end position="139"/>
    </location>
</feature>
<feature type="region of interest" description="Disordered" evidence="1">
    <location>
        <begin position="28"/>
        <end position="181"/>
    </location>
</feature>
<evidence type="ECO:0000313" key="2">
    <source>
        <dbReference type="EMBL" id="NUU47657.1"/>
    </source>
</evidence>
<protein>
    <submittedName>
        <fullName evidence="2">Uncharacterized protein</fullName>
    </submittedName>
</protein>
<sequence length="392" mass="42736">MKGRRPSKTRKDPARLRMVEAAIRHAEQVVRTSGQAGPVLFHPTTAKEPHTKATARGDSNASPINPAMGLAVRSALGMPSPDTPAKADAGRAAHPKAAIDPRAQTRTASSRAQKTKTPTDAGTTLAQPIKKQKAPRKRTGLVLQPTASKKAKARRVGRSPIAVPPAASETTGVRRKGAASNAASRLAINARMRTAAGIEAPKTVSPFPELQRRWQAAFSYLQRFAEANPDAADVVEARRRLAEVEREWERLQALDPNSPDCFPWPSTDAPAGDGEGHGATGAWQEIGMLAYLGYHVGLSSTLTAAQRMRLLEHVFVMRLPPLNGIAYMRQWGVPDTGTRLRKIAEGLASFARNAKRRRNPNLAEVIRQWEDELEGLRRAHYVGRFDFPWPAP</sequence>